<evidence type="ECO:0000256" key="4">
    <source>
        <dbReference type="ARBA" id="ARBA00022741"/>
    </source>
</evidence>
<gene>
    <name evidence="9" type="ORF">K443DRAFT_126918</name>
</gene>
<evidence type="ECO:0000313" key="9">
    <source>
        <dbReference type="EMBL" id="KIK10147.1"/>
    </source>
</evidence>
<dbReference type="GO" id="GO:0005524">
    <property type="term" value="F:ATP binding"/>
    <property type="evidence" value="ECO:0007669"/>
    <property type="project" value="UniProtKB-UniRule"/>
</dbReference>
<dbReference type="GO" id="GO:0030975">
    <property type="term" value="F:thiamine binding"/>
    <property type="evidence" value="ECO:0007669"/>
    <property type="project" value="UniProtKB-UniRule"/>
</dbReference>
<keyword evidence="6 7" id="KW-0067">ATP-binding</keyword>
<evidence type="ECO:0000256" key="5">
    <source>
        <dbReference type="ARBA" id="ARBA00022777"/>
    </source>
</evidence>
<dbReference type="Pfam" id="PF04265">
    <property type="entry name" value="TPK_B1_binding"/>
    <property type="match status" value="1"/>
</dbReference>
<dbReference type="PIRSF" id="PIRSF031057">
    <property type="entry name" value="Thiamin_pyrophosphokinase"/>
    <property type="match status" value="1"/>
</dbReference>
<accession>A0A0C9YIK3</accession>
<dbReference type="InterPro" id="IPR007373">
    <property type="entry name" value="Thiamin_PyroPKinase_B1-bd"/>
</dbReference>
<keyword evidence="10" id="KW-1185">Reference proteome</keyword>
<dbReference type="GO" id="GO:0009229">
    <property type="term" value="P:thiamine diphosphate biosynthetic process"/>
    <property type="evidence" value="ECO:0007669"/>
    <property type="project" value="UniProtKB-UniRule"/>
</dbReference>
<comment type="catalytic activity">
    <reaction evidence="7">
        <text>thiamine + ATP = thiamine diphosphate + AMP + H(+)</text>
        <dbReference type="Rhea" id="RHEA:11576"/>
        <dbReference type="ChEBI" id="CHEBI:15378"/>
        <dbReference type="ChEBI" id="CHEBI:18385"/>
        <dbReference type="ChEBI" id="CHEBI:30616"/>
        <dbReference type="ChEBI" id="CHEBI:58937"/>
        <dbReference type="ChEBI" id="CHEBI:456215"/>
    </reaction>
</comment>
<dbReference type="HOGENOM" id="CLU_044237_0_0_1"/>
<dbReference type="FunFam" id="3.40.50.10240:FF:000006">
    <property type="entry name" value="Thiamin pyrophosphokinase 1"/>
    <property type="match status" value="1"/>
</dbReference>
<keyword evidence="4 7" id="KW-0547">Nucleotide-binding</keyword>
<dbReference type="PANTHER" id="PTHR13622">
    <property type="entry name" value="THIAMIN PYROPHOSPHOKINASE"/>
    <property type="match status" value="1"/>
</dbReference>
<dbReference type="InterPro" id="IPR036371">
    <property type="entry name" value="TPK_B1-bd_sf"/>
</dbReference>
<dbReference type="Gene3D" id="2.60.120.320">
    <property type="entry name" value="Thiamin pyrophosphokinase, thiamin-binding domain"/>
    <property type="match status" value="1"/>
</dbReference>
<sequence length="255" mass="28580">MTSWNVKFLRGNKDGNLGHALIILNQPFSAALFHRVWLSCEWRCCADGGANRLYDLFEGDELRSHYLPHLIKGDLDSIRPDVQEYYRSHGVPTIQDNDQDSTDLMKCLSAIHDKEQAGTSEQFNVILLGGLAGRLDQTIHILSYLHKLRKTRKSIVAVTDDNVGWVLDSGEHFIEIDHDVLGQTCGLLPVGINSTKLSTTGLRWNLTDQVSSFDGLVSTSNHLLPGENVWIKTSNPIWWTAELKDLTTISQMALV</sequence>
<dbReference type="Pfam" id="PF04263">
    <property type="entry name" value="TPK_catalytic"/>
    <property type="match status" value="1"/>
</dbReference>
<dbReference type="FunFam" id="2.60.120.320:FF:000001">
    <property type="entry name" value="Thiamine pyrophosphokinase"/>
    <property type="match status" value="1"/>
</dbReference>
<keyword evidence="3 7" id="KW-0808">Transferase</keyword>
<evidence type="ECO:0000256" key="1">
    <source>
        <dbReference type="ARBA" id="ARBA00005078"/>
    </source>
</evidence>
<dbReference type="InterPro" id="IPR007371">
    <property type="entry name" value="TPK_catalytic"/>
</dbReference>
<keyword evidence="5 7" id="KW-0418">Kinase</keyword>
<reference evidence="9 10" key="1">
    <citation type="submission" date="2014-04" db="EMBL/GenBank/DDBJ databases">
        <authorList>
            <consortium name="DOE Joint Genome Institute"/>
            <person name="Kuo A."/>
            <person name="Kohler A."/>
            <person name="Nagy L.G."/>
            <person name="Floudas D."/>
            <person name="Copeland A."/>
            <person name="Barry K.W."/>
            <person name="Cichocki N."/>
            <person name="Veneault-Fourrey C."/>
            <person name="LaButti K."/>
            <person name="Lindquist E.A."/>
            <person name="Lipzen A."/>
            <person name="Lundell T."/>
            <person name="Morin E."/>
            <person name="Murat C."/>
            <person name="Sun H."/>
            <person name="Tunlid A."/>
            <person name="Henrissat B."/>
            <person name="Grigoriev I.V."/>
            <person name="Hibbett D.S."/>
            <person name="Martin F."/>
            <person name="Nordberg H.P."/>
            <person name="Cantor M.N."/>
            <person name="Hua S.X."/>
        </authorList>
    </citation>
    <scope>NUCLEOTIDE SEQUENCE [LARGE SCALE GENOMIC DNA]</scope>
    <source>
        <strain evidence="9 10">LaAM-08-1</strain>
    </source>
</reference>
<organism evidence="9 10">
    <name type="scientific">Laccaria amethystina LaAM-08-1</name>
    <dbReference type="NCBI Taxonomy" id="1095629"/>
    <lineage>
        <taxon>Eukaryota</taxon>
        <taxon>Fungi</taxon>
        <taxon>Dikarya</taxon>
        <taxon>Basidiomycota</taxon>
        <taxon>Agaricomycotina</taxon>
        <taxon>Agaricomycetes</taxon>
        <taxon>Agaricomycetidae</taxon>
        <taxon>Agaricales</taxon>
        <taxon>Agaricineae</taxon>
        <taxon>Hydnangiaceae</taxon>
        <taxon>Laccaria</taxon>
    </lineage>
</organism>
<dbReference type="GO" id="GO:0016301">
    <property type="term" value="F:kinase activity"/>
    <property type="evidence" value="ECO:0007669"/>
    <property type="project" value="UniProtKB-UniRule"/>
</dbReference>
<feature type="domain" description="Thiamin pyrophosphokinase thiamin-binding" evidence="8">
    <location>
        <begin position="170"/>
        <end position="237"/>
    </location>
</feature>
<dbReference type="Gene3D" id="3.40.50.10240">
    <property type="entry name" value="Thiamin pyrophosphokinase, catalytic domain"/>
    <property type="match status" value="1"/>
</dbReference>
<dbReference type="SMART" id="SM00983">
    <property type="entry name" value="TPK_B1_binding"/>
    <property type="match status" value="1"/>
</dbReference>
<dbReference type="EMBL" id="KN838536">
    <property type="protein sequence ID" value="KIK10147.1"/>
    <property type="molecule type" value="Genomic_DNA"/>
</dbReference>
<dbReference type="Proteomes" id="UP000054477">
    <property type="component" value="Unassembled WGS sequence"/>
</dbReference>
<dbReference type="STRING" id="1095629.A0A0C9YIK3"/>
<dbReference type="GO" id="GO:0004788">
    <property type="term" value="F:thiamine diphosphokinase activity"/>
    <property type="evidence" value="ECO:0007669"/>
    <property type="project" value="UniProtKB-UniRule"/>
</dbReference>
<dbReference type="EC" id="2.7.6.2" evidence="7"/>
<name>A0A0C9YIK3_9AGAR</name>
<dbReference type="InterPro" id="IPR016966">
    <property type="entry name" value="Thiamin_pyrophosphokinase_euk"/>
</dbReference>
<evidence type="ECO:0000256" key="3">
    <source>
        <dbReference type="ARBA" id="ARBA00022679"/>
    </source>
</evidence>
<comment type="pathway">
    <text evidence="1 7">Cofactor biosynthesis; thiamine diphosphate biosynthesis; thiamine diphosphate from thiamine: step 1/1.</text>
</comment>
<evidence type="ECO:0000313" key="10">
    <source>
        <dbReference type="Proteomes" id="UP000054477"/>
    </source>
</evidence>
<evidence type="ECO:0000256" key="2">
    <source>
        <dbReference type="ARBA" id="ARBA00006785"/>
    </source>
</evidence>
<evidence type="ECO:0000256" key="6">
    <source>
        <dbReference type="ARBA" id="ARBA00022840"/>
    </source>
</evidence>
<dbReference type="NCBIfam" id="TIGR01378">
    <property type="entry name" value="thi_PPkinase"/>
    <property type="match status" value="1"/>
</dbReference>
<proteinExistence type="inferred from homology"/>
<dbReference type="InterPro" id="IPR036759">
    <property type="entry name" value="TPK_catalytic_sf"/>
</dbReference>
<evidence type="ECO:0000259" key="8">
    <source>
        <dbReference type="SMART" id="SM00983"/>
    </source>
</evidence>
<dbReference type="SUPFAM" id="SSF63999">
    <property type="entry name" value="Thiamin pyrophosphokinase, catalytic domain"/>
    <property type="match status" value="1"/>
</dbReference>
<dbReference type="AlphaFoldDB" id="A0A0C9YIK3"/>
<evidence type="ECO:0000256" key="7">
    <source>
        <dbReference type="PIRNR" id="PIRNR031057"/>
    </source>
</evidence>
<dbReference type="UniPathway" id="UPA00060">
    <property type="reaction ID" value="UER00597"/>
</dbReference>
<dbReference type="SUPFAM" id="SSF63862">
    <property type="entry name" value="Thiamin pyrophosphokinase, substrate-binding domain"/>
    <property type="match status" value="1"/>
</dbReference>
<dbReference type="CDD" id="cd07995">
    <property type="entry name" value="TPK"/>
    <property type="match status" value="1"/>
</dbReference>
<dbReference type="GO" id="GO:0006772">
    <property type="term" value="P:thiamine metabolic process"/>
    <property type="evidence" value="ECO:0007669"/>
    <property type="project" value="InterPro"/>
</dbReference>
<protein>
    <recommendedName>
        <fullName evidence="7">Thiamine pyrophosphokinase</fullName>
        <ecNumber evidence="7">2.7.6.2</ecNumber>
    </recommendedName>
</protein>
<dbReference type="InterPro" id="IPR006282">
    <property type="entry name" value="Thi_PPkinase"/>
</dbReference>
<dbReference type="OrthoDB" id="25149at2759"/>
<dbReference type="PANTHER" id="PTHR13622:SF8">
    <property type="entry name" value="THIAMIN PYROPHOSPHOKINASE 1"/>
    <property type="match status" value="1"/>
</dbReference>
<comment type="similarity">
    <text evidence="2 7">Belongs to the thiamine pyrophosphokinase family.</text>
</comment>
<reference evidence="10" key="2">
    <citation type="submission" date="2015-01" db="EMBL/GenBank/DDBJ databases">
        <title>Evolutionary Origins and Diversification of the Mycorrhizal Mutualists.</title>
        <authorList>
            <consortium name="DOE Joint Genome Institute"/>
            <consortium name="Mycorrhizal Genomics Consortium"/>
            <person name="Kohler A."/>
            <person name="Kuo A."/>
            <person name="Nagy L.G."/>
            <person name="Floudas D."/>
            <person name="Copeland A."/>
            <person name="Barry K.W."/>
            <person name="Cichocki N."/>
            <person name="Veneault-Fourrey C."/>
            <person name="LaButti K."/>
            <person name="Lindquist E.A."/>
            <person name="Lipzen A."/>
            <person name="Lundell T."/>
            <person name="Morin E."/>
            <person name="Murat C."/>
            <person name="Riley R."/>
            <person name="Ohm R."/>
            <person name="Sun H."/>
            <person name="Tunlid A."/>
            <person name="Henrissat B."/>
            <person name="Grigoriev I.V."/>
            <person name="Hibbett D.S."/>
            <person name="Martin F."/>
        </authorList>
    </citation>
    <scope>NUCLEOTIDE SEQUENCE [LARGE SCALE GENOMIC DNA]</scope>
    <source>
        <strain evidence="10">LaAM-08-1</strain>
    </source>
</reference>